<feature type="binding site" evidence="2">
    <location>
        <position position="101"/>
    </location>
    <ligand>
        <name>ATP</name>
        <dbReference type="ChEBI" id="CHEBI:30616"/>
    </ligand>
</feature>
<dbReference type="InterPro" id="IPR014729">
    <property type="entry name" value="Rossmann-like_a/b/a_fold"/>
</dbReference>
<dbReference type="Gene3D" id="3.40.50.620">
    <property type="entry name" value="HUPs"/>
    <property type="match status" value="1"/>
</dbReference>
<dbReference type="Proteomes" id="UP001198374">
    <property type="component" value="Unassembled WGS sequence"/>
</dbReference>
<feature type="binding site" evidence="2">
    <location>
        <begin position="183"/>
        <end position="184"/>
    </location>
    <ligand>
        <name>ATP</name>
        <dbReference type="ChEBI" id="CHEBI:30616"/>
    </ligand>
</feature>
<proteinExistence type="inferred from homology"/>
<dbReference type="RefSeq" id="WP_209772160.1">
    <property type="nucleotide sequence ID" value="NZ_JAGGLO010000001.1"/>
</dbReference>
<reference evidence="4" key="1">
    <citation type="submission" date="2023-07" db="EMBL/GenBank/DDBJ databases">
        <title>FDA dAtabase for Regulatory Grade micrObial Sequences (FDA-ARGOS): Supporting development and validation of Infectious Disease Dx tests.</title>
        <authorList>
            <person name="Sproer C."/>
            <person name="Gronow S."/>
            <person name="Severitt S."/>
            <person name="Schroder I."/>
            <person name="Tallon L."/>
            <person name="Sadzewicz L."/>
            <person name="Zhao X."/>
            <person name="Boylan J."/>
            <person name="Ott S."/>
            <person name="Bowen H."/>
            <person name="Vavikolanu K."/>
            <person name="Hazen T."/>
            <person name="Aluvathingal J."/>
            <person name="Nadendla S."/>
            <person name="Lowell S."/>
            <person name="Myers T."/>
            <person name="Yan Y."/>
        </authorList>
    </citation>
    <scope>NUCLEOTIDE SEQUENCE [LARGE SCALE GENOMIC DNA]</scope>
    <source>
        <strain evidence="4">FDAARGOS_1538</strain>
    </source>
</reference>
<dbReference type="PANTHER" id="PTHR37825:SF1">
    <property type="entry name" value="TRNA(MET) CYTIDINE ACETATE LIGASE"/>
    <property type="match status" value="1"/>
</dbReference>
<keyword evidence="2" id="KW-0436">Ligase</keyword>
<name>A0ABS7YWR8_9FIRM</name>
<feature type="binding site" evidence="2">
    <location>
        <begin position="7"/>
        <end position="20"/>
    </location>
    <ligand>
        <name>ATP</name>
        <dbReference type="ChEBI" id="CHEBI:30616"/>
    </ligand>
</feature>
<evidence type="ECO:0000313" key="4">
    <source>
        <dbReference type="Proteomes" id="UP001198374"/>
    </source>
</evidence>
<comment type="similarity">
    <text evidence="2">Belongs to the TmcAL family.</text>
</comment>
<keyword evidence="2" id="KW-0547">Nucleotide-binding</keyword>
<protein>
    <recommendedName>
        <fullName evidence="2">tRNA(Met) cytidine acetate ligase</fullName>
        <ecNumber evidence="2">6.3.4.-</ecNumber>
    </recommendedName>
</protein>
<dbReference type="SUPFAM" id="SSF52374">
    <property type="entry name" value="Nucleotidylyl transferase"/>
    <property type="match status" value="1"/>
</dbReference>
<feature type="binding site" evidence="2">
    <location>
        <position position="158"/>
    </location>
    <ligand>
        <name>ATP</name>
        <dbReference type="ChEBI" id="CHEBI:30616"/>
    </ligand>
</feature>
<evidence type="ECO:0000256" key="2">
    <source>
        <dbReference type="HAMAP-Rule" id="MF_01539"/>
    </source>
</evidence>
<keyword evidence="1 2" id="KW-0819">tRNA processing</keyword>
<dbReference type="PANTHER" id="PTHR37825">
    <property type="entry name" value="TRNA(MET) CYTIDINE ACETATE LIGASE"/>
    <property type="match status" value="1"/>
</dbReference>
<keyword evidence="2" id="KW-0820">tRNA-binding</keyword>
<dbReference type="HAMAP" id="MF_01539">
    <property type="entry name" value="TmcAL"/>
    <property type="match status" value="1"/>
</dbReference>
<keyword evidence="2" id="KW-0067">ATP-binding</keyword>
<comment type="subcellular location">
    <subcellularLocation>
        <location evidence="2">Cytoplasm</location>
    </subcellularLocation>
</comment>
<keyword evidence="2" id="KW-0694">RNA-binding</keyword>
<comment type="catalytic activity">
    <reaction evidence="2">
        <text>cytidine(34) in elongator tRNA(Met) + acetate + ATP = N(4)-acetylcytidine(34) in elongator tRNA(Met) + AMP + diphosphate</text>
        <dbReference type="Rhea" id="RHEA:58144"/>
        <dbReference type="Rhea" id="RHEA-COMP:10693"/>
        <dbReference type="Rhea" id="RHEA-COMP:10694"/>
        <dbReference type="ChEBI" id="CHEBI:30089"/>
        <dbReference type="ChEBI" id="CHEBI:30616"/>
        <dbReference type="ChEBI" id="CHEBI:33019"/>
        <dbReference type="ChEBI" id="CHEBI:74900"/>
        <dbReference type="ChEBI" id="CHEBI:82748"/>
        <dbReference type="ChEBI" id="CHEBI:456215"/>
    </reaction>
</comment>
<dbReference type="InterPro" id="IPR008513">
    <property type="entry name" value="tRNA(Met)_cyd_acetate_ligase"/>
</dbReference>
<dbReference type="Pfam" id="PF05636">
    <property type="entry name" value="HIGH_NTase1"/>
    <property type="match status" value="1"/>
</dbReference>
<gene>
    <name evidence="2" type="primary">tmcAL</name>
    <name evidence="3" type="ORF">LDJ82_00355</name>
</gene>
<comment type="caution">
    <text evidence="3">The sequence shown here is derived from an EMBL/GenBank/DDBJ whole genome shotgun (WGS) entry which is preliminary data.</text>
</comment>
<organism evidence="3 4">
    <name type="scientific">Anaerococcus degeneri</name>
    <dbReference type="NCBI Taxonomy" id="361500"/>
    <lineage>
        <taxon>Bacteria</taxon>
        <taxon>Bacillati</taxon>
        <taxon>Bacillota</taxon>
        <taxon>Tissierellia</taxon>
        <taxon>Tissierellales</taxon>
        <taxon>Peptoniphilaceae</taxon>
        <taxon>Anaerococcus</taxon>
    </lineage>
</organism>
<evidence type="ECO:0000256" key="1">
    <source>
        <dbReference type="ARBA" id="ARBA00022694"/>
    </source>
</evidence>
<keyword evidence="4" id="KW-1185">Reference proteome</keyword>
<dbReference type="EMBL" id="JAIWIY010000001">
    <property type="protein sequence ID" value="MCA2095383.1"/>
    <property type="molecule type" value="Genomic_DNA"/>
</dbReference>
<keyword evidence="2" id="KW-0963">Cytoplasm</keyword>
<dbReference type="EC" id="6.3.4.-" evidence="2"/>
<sequence>MNTLGIISEFNPFHNGHKYLLDKAKKELKPDLAISIMSGDFVQRGEAAIMDKFSRARVAINCGFDLVIEMPGFVTLQSAEFFAEKSVHILNKMDIDYIVFGIENINPDEFLKASQIIIENESKVDSLIQKLLASGLSYPKAHSEALLGFVCKDYLSANNILALEYMRALHRTNSKIKAYPIMRIKTKNEDKKINDKNFASSTAIRNNLNKDVKNLMPDSSYKELIDFSTEYKSFDYDYIYKIFKYKILIEKSPMSNILGYEEGIDNYLSKIARISNSYDNFLDKATSLRYTKSRIKRLVINYILAYTLDLNDYDLSFINILAYNKKAAENFKNLNKNIDIVINKSDLKKLNNSDLLVYKKIIEASNLYSLVIGREIDYDFRHNNRPI</sequence>
<accession>A0ABS7YWR8</accession>
<evidence type="ECO:0000313" key="3">
    <source>
        <dbReference type="EMBL" id="MCA2095383.1"/>
    </source>
</evidence>
<comment type="function">
    <text evidence="2">Catalyzes the formation of N(4)-acetylcytidine (ac(4)C) at the wobble position of elongator tRNA(Met), using acetate and ATP as substrates. First activates an acetate ion to form acetyladenylate (Ac-AMP) and then transfers the acetyl group to tRNA to form ac(4)C34.</text>
</comment>